<accession>A0A6G6ABZ1</accession>
<name>A0A6G6ABZ1_9VIRU</name>
<protein>
    <submittedName>
        <fullName evidence="1">Uncharacterized protein</fullName>
    </submittedName>
</protein>
<reference evidence="1" key="1">
    <citation type="submission" date="2019-07" db="EMBL/GenBank/DDBJ databases">
        <title>The discovery of a new lineage B mimivirus raises questions about particles surface fibrils.</title>
        <authorList>
            <person name="Silva L.K.S."/>
            <person name="Rodrigues R.A.L."/>
            <person name="Andrade A.C.S.P."/>
            <person name="Hikida H."/>
            <person name="Andreani J."/>
            <person name="Levasseur A."/>
            <person name="La Scola B."/>
            <person name="Abrahao J.S."/>
        </authorList>
    </citation>
    <scope>NUCLEOTIDE SEQUENCE</scope>
    <source>
        <strain evidence="1">B60</strain>
    </source>
</reference>
<proteinExistence type="predicted"/>
<dbReference type="EMBL" id="MN175499">
    <property type="protein sequence ID" value="QID05921.1"/>
    <property type="molecule type" value="Genomic_DNA"/>
</dbReference>
<sequence length="208" mass="24088">MDPNNIHSENINKEIKKQALIIEGDELIFPKATIDPKLSQLQKNVTEFITSIILKHEKELFLLVSQYDKQNINEFFCTTNSKIIEAITMLTNKFFNDLYRKIQDEIQTPLSILVLEMCKFAEYGPHILLDKLIRLVISIHLDINREQLVLGEDYELYEKSLLNQINICILSYNLLHMLSIGPDDNIPFNKIPEGINAFNIVIDKNISV</sequence>
<evidence type="ECO:0000313" key="1">
    <source>
        <dbReference type="EMBL" id="QID05921.1"/>
    </source>
</evidence>
<organism evidence="1">
    <name type="scientific">Borely moumouvirus</name>
    <dbReference type="NCBI Taxonomy" id="2712067"/>
    <lineage>
        <taxon>Viruses</taxon>
        <taxon>Varidnaviria</taxon>
        <taxon>Bamfordvirae</taxon>
        <taxon>Nucleocytoviricota</taxon>
        <taxon>Megaviricetes</taxon>
        <taxon>Imitervirales</taxon>
        <taxon>Mimiviridae</taxon>
        <taxon>Megamimivirinae</taxon>
        <taxon>Moumouvirus</taxon>
    </lineage>
</organism>